<protein>
    <submittedName>
        <fullName evidence="2">Uncharacterized protein</fullName>
    </submittedName>
</protein>
<feature type="compositionally biased region" description="Basic and acidic residues" evidence="1">
    <location>
        <begin position="74"/>
        <end position="84"/>
    </location>
</feature>
<evidence type="ECO:0000313" key="3">
    <source>
        <dbReference type="Proteomes" id="UP000190092"/>
    </source>
</evidence>
<accession>A0A1T4LY30</accession>
<reference evidence="3" key="1">
    <citation type="submission" date="2017-02" db="EMBL/GenBank/DDBJ databases">
        <authorList>
            <person name="Varghese N."/>
            <person name="Submissions S."/>
        </authorList>
    </citation>
    <scope>NUCLEOTIDE SEQUENCE [LARGE SCALE GENOMIC DNA]</scope>
    <source>
        <strain evidence="3">ATCC 27094</strain>
    </source>
</reference>
<dbReference type="EMBL" id="FUWJ01000001">
    <property type="protein sequence ID" value="SJZ59649.1"/>
    <property type="molecule type" value="Genomic_DNA"/>
</dbReference>
<dbReference type="AlphaFoldDB" id="A0A1T4LY30"/>
<gene>
    <name evidence="2" type="ORF">SAMN02745126_01779</name>
</gene>
<sequence>MTDHIEAIQRRLERMIAEAESRISGNGSILSYGMKMRRDTAEEILGFVKGLARTAATDAPARDFGFDPVQTEPSTRRPPLEMQKRNAQWFDAQSISPPLTGSAALP</sequence>
<proteinExistence type="predicted"/>
<dbReference type="RefSeq" id="WP_139373774.1">
    <property type="nucleotide sequence ID" value="NZ_FUWJ01000001.1"/>
</dbReference>
<organism evidence="2 3">
    <name type="scientific">Enhydrobacter aerosaccus</name>
    <dbReference type="NCBI Taxonomy" id="225324"/>
    <lineage>
        <taxon>Bacteria</taxon>
        <taxon>Pseudomonadati</taxon>
        <taxon>Pseudomonadota</taxon>
        <taxon>Alphaproteobacteria</taxon>
        <taxon>Hyphomicrobiales</taxon>
        <taxon>Enhydrobacter</taxon>
    </lineage>
</organism>
<evidence type="ECO:0000256" key="1">
    <source>
        <dbReference type="SAM" id="MobiDB-lite"/>
    </source>
</evidence>
<evidence type="ECO:0000313" key="2">
    <source>
        <dbReference type="EMBL" id="SJZ59649.1"/>
    </source>
</evidence>
<keyword evidence="3" id="KW-1185">Reference proteome</keyword>
<name>A0A1T4LY30_9HYPH</name>
<dbReference type="STRING" id="225324.SAMN02745126_01779"/>
<feature type="region of interest" description="Disordered" evidence="1">
    <location>
        <begin position="59"/>
        <end position="106"/>
    </location>
</feature>
<dbReference type="Proteomes" id="UP000190092">
    <property type="component" value="Unassembled WGS sequence"/>
</dbReference>